<name>A0A840YGH7_9PROT</name>
<gene>
    <name evidence="1" type="ORF">FHS87_003566</name>
</gene>
<sequence length="109" mass="11471">MENPELAQDVALIGRFIEAVEITRAQNHILTAAVLALASEAKPETRELAARMVETALETLPPGYQMPAETAAKLKLAGVVLGATLAAALRVRAPDGPPTDSGNVVRFRG</sequence>
<organism evidence="1 2">
    <name type="scientific">Muricoccus pecuniae</name>
    <dbReference type="NCBI Taxonomy" id="693023"/>
    <lineage>
        <taxon>Bacteria</taxon>
        <taxon>Pseudomonadati</taxon>
        <taxon>Pseudomonadota</taxon>
        <taxon>Alphaproteobacteria</taxon>
        <taxon>Acetobacterales</taxon>
        <taxon>Roseomonadaceae</taxon>
        <taxon>Muricoccus</taxon>
    </lineage>
</organism>
<evidence type="ECO:0000313" key="1">
    <source>
        <dbReference type="EMBL" id="MBB5695507.1"/>
    </source>
</evidence>
<accession>A0A840YGH7</accession>
<dbReference type="EMBL" id="JACIJD010000019">
    <property type="protein sequence ID" value="MBB5695507.1"/>
    <property type="molecule type" value="Genomic_DNA"/>
</dbReference>
<dbReference type="RefSeq" id="WP_184520709.1">
    <property type="nucleotide sequence ID" value="NZ_JACIJD010000019.1"/>
</dbReference>
<comment type="caution">
    <text evidence="1">The sequence shown here is derived from an EMBL/GenBank/DDBJ whole genome shotgun (WGS) entry which is preliminary data.</text>
</comment>
<reference evidence="1 2" key="1">
    <citation type="submission" date="2020-08" db="EMBL/GenBank/DDBJ databases">
        <title>Genomic Encyclopedia of Type Strains, Phase IV (KMG-IV): sequencing the most valuable type-strain genomes for metagenomic binning, comparative biology and taxonomic classification.</title>
        <authorList>
            <person name="Goeker M."/>
        </authorList>
    </citation>
    <scope>NUCLEOTIDE SEQUENCE [LARGE SCALE GENOMIC DNA]</scope>
    <source>
        <strain evidence="1 2">DSM 25622</strain>
    </source>
</reference>
<proteinExistence type="predicted"/>
<dbReference type="AlphaFoldDB" id="A0A840YGH7"/>
<protein>
    <submittedName>
        <fullName evidence="1">Uncharacterized protein</fullName>
    </submittedName>
</protein>
<evidence type="ECO:0000313" key="2">
    <source>
        <dbReference type="Proteomes" id="UP000580654"/>
    </source>
</evidence>
<dbReference type="Proteomes" id="UP000580654">
    <property type="component" value="Unassembled WGS sequence"/>
</dbReference>
<keyword evidence="2" id="KW-1185">Reference proteome</keyword>